<dbReference type="GO" id="GO:0006270">
    <property type="term" value="P:DNA replication initiation"/>
    <property type="evidence" value="ECO:0007669"/>
    <property type="project" value="TreeGrafter"/>
</dbReference>
<dbReference type="PANTHER" id="PTHR30580">
    <property type="entry name" value="PRIMOSOMAL PROTEIN N"/>
    <property type="match status" value="1"/>
</dbReference>
<dbReference type="GO" id="GO:0005524">
    <property type="term" value="F:ATP binding"/>
    <property type="evidence" value="ECO:0007669"/>
    <property type="project" value="UniProtKB-KW"/>
</dbReference>
<dbReference type="InterPro" id="IPR041222">
    <property type="entry name" value="PriA_3primeBD"/>
</dbReference>
<dbReference type="AlphaFoldDB" id="A0A6J6BAG4"/>
<feature type="domain" description="Primosomal protein N' 3' DNA-binding" evidence="4">
    <location>
        <begin position="39"/>
        <end position="127"/>
    </location>
</feature>
<dbReference type="Gene3D" id="3.40.1440.60">
    <property type="entry name" value="PriA, 3(prime) DNA-binding domain"/>
    <property type="match status" value="1"/>
</dbReference>
<dbReference type="GO" id="GO:0003677">
    <property type="term" value="F:DNA binding"/>
    <property type="evidence" value="ECO:0007669"/>
    <property type="project" value="UniProtKB-KW"/>
</dbReference>
<organism evidence="5">
    <name type="scientific">freshwater metagenome</name>
    <dbReference type="NCBI Taxonomy" id="449393"/>
    <lineage>
        <taxon>unclassified sequences</taxon>
        <taxon>metagenomes</taxon>
        <taxon>ecological metagenomes</taxon>
    </lineage>
</organism>
<dbReference type="Gene3D" id="3.40.50.300">
    <property type="entry name" value="P-loop containing nucleotide triphosphate hydrolases"/>
    <property type="match status" value="1"/>
</dbReference>
<keyword evidence="1" id="KW-0547">Nucleotide-binding</keyword>
<dbReference type="InterPro" id="IPR042115">
    <property type="entry name" value="PriA_3primeBD_sf"/>
</dbReference>
<evidence type="ECO:0000256" key="3">
    <source>
        <dbReference type="ARBA" id="ARBA00023125"/>
    </source>
</evidence>
<sequence>MSNARPLRLKTEEVSRQDKAIAQSLPIARLWVDNSLSHLDGTYDYLVPDRLDLQVQPGVRVGVNFSGREVEALVLERIDSEPLAGLKIISSVLSPIVVAPPQLISLISLASKRWLAHPYDFVRSAIPPRVASVEKKLSPEVQSYEGKKPQNSETSFIHIQPHENAIAKTIDFALGKLKQGSVLLVVPEERELQRVIEYCGDRSVVLSGSQSRTDRYRNYLAAINGTENLIIGTRSAIFAAPRDLKTLIVFREISESFYEPRTPGWNVRDVSLLRSSTEGLDLYFAGYSPSSEIAEMIASSKIRFITKRNKLKVSNFPSLNGELLPGRIFTSIRTALKTGPVLFLVPRKGYASSILCKKCRNVALCECGGKLSKTGSKESAHCVHCGVKSSIEKCKWCGSDSTILIGRGAERHAEEIGRAFPGYSVLYSNAERPIEEVESGPALVIATTGMVPRSKEGYSAVVLLEGDSFFSFADLRAQERARESFFEASSHVQVNGEIVTVIDSTHPITSALARWNPSIMATRELADRKEVALPPYTRAVIIDTETKEATGIIAGLRKAVLDMRLPSSVVVLGPSQRSGDVARILVTCDLLQSEEFLNFLHEFIRHRAIAKKSKLFIRVDPYSLSS</sequence>
<reference evidence="5" key="1">
    <citation type="submission" date="2020-05" db="EMBL/GenBank/DDBJ databases">
        <authorList>
            <person name="Chiriac C."/>
            <person name="Salcher M."/>
            <person name="Ghai R."/>
            <person name="Kavagutti S V."/>
        </authorList>
    </citation>
    <scope>NUCLEOTIDE SEQUENCE</scope>
</reference>
<keyword evidence="3" id="KW-0238">DNA-binding</keyword>
<evidence type="ECO:0000256" key="1">
    <source>
        <dbReference type="ARBA" id="ARBA00022741"/>
    </source>
</evidence>
<accession>A0A6J6BAG4</accession>
<keyword evidence="2" id="KW-0067">ATP-binding</keyword>
<dbReference type="GO" id="GO:0043138">
    <property type="term" value="F:3'-5' DNA helicase activity"/>
    <property type="evidence" value="ECO:0007669"/>
    <property type="project" value="TreeGrafter"/>
</dbReference>
<dbReference type="EMBL" id="CAEZSK010000029">
    <property type="protein sequence ID" value="CAB4535982.1"/>
    <property type="molecule type" value="Genomic_DNA"/>
</dbReference>
<evidence type="ECO:0000313" key="5">
    <source>
        <dbReference type="EMBL" id="CAB4535982.1"/>
    </source>
</evidence>
<protein>
    <submittedName>
        <fullName evidence="5">Unannotated protein</fullName>
    </submittedName>
</protein>
<dbReference type="PANTHER" id="PTHR30580:SF0">
    <property type="entry name" value="PRIMOSOMAL PROTEIN N"/>
    <property type="match status" value="1"/>
</dbReference>
<proteinExistence type="predicted"/>
<dbReference type="Pfam" id="PF17764">
    <property type="entry name" value="PriA_3primeBD"/>
    <property type="match status" value="1"/>
</dbReference>
<evidence type="ECO:0000256" key="2">
    <source>
        <dbReference type="ARBA" id="ARBA00022840"/>
    </source>
</evidence>
<dbReference type="GO" id="GO:0006302">
    <property type="term" value="P:double-strand break repair"/>
    <property type="evidence" value="ECO:0007669"/>
    <property type="project" value="TreeGrafter"/>
</dbReference>
<name>A0A6J6BAG4_9ZZZZ</name>
<gene>
    <name evidence="5" type="ORF">UFOPK1419_00347</name>
</gene>
<evidence type="ECO:0000259" key="4">
    <source>
        <dbReference type="Pfam" id="PF17764"/>
    </source>
</evidence>
<dbReference type="GO" id="GO:0006310">
    <property type="term" value="P:DNA recombination"/>
    <property type="evidence" value="ECO:0007669"/>
    <property type="project" value="TreeGrafter"/>
</dbReference>
<dbReference type="InterPro" id="IPR027417">
    <property type="entry name" value="P-loop_NTPase"/>
</dbReference>